<evidence type="ECO:0008006" key="9">
    <source>
        <dbReference type="Google" id="ProtNLM"/>
    </source>
</evidence>
<gene>
    <name evidence="7" type="ORF">AXK12_07550</name>
</gene>
<protein>
    <recommendedName>
        <fullName evidence="9">Tellurium resistance protein TerC</fullName>
    </recommendedName>
</protein>
<feature type="transmembrane region" description="Helical" evidence="6">
    <location>
        <begin position="189"/>
        <end position="212"/>
    </location>
</feature>
<evidence type="ECO:0000256" key="6">
    <source>
        <dbReference type="SAM" id="Phobius"/>
    </source>
</evidence>
<dbReference type="AlphaFoldDB" id="A0A139SIJ3"/>
<dbReference type="Proteomes" id="UP000071392">
    <property type="component" value="Unassembled WGS sequence"/>
</dbReference>
<keyword evidence="8" id="KW-1185">Reference proteome</keyword>
<organism evidence="7 8">
    <name type="scientific">Cephaloticoccus capnophilus</name>
    <dbReference type="NCBI Taxonomy" id="1548208"/>
    <lineage>
        <taxon>Bacteria</taxon>
        <taxon>Pseudomonadati</taxon>
        <taxon>Verrucomicrobiota</taxon>
        <taxon>Opitutia</taxon>
        <taxon>Opitutales</taxon>
        <taxon>Opitutaceae</taxon>
        <taxon>Cephaloticoccus</taxon>
    </lineage>
</organism>
<evidence type="ECO:0000313" key="7">
    <source>
        <dbReference type="EMBL" id="KXU34353.1"/>
    </source>
</evidence>
<dbReference type="InterPro" id="IPR005496">
    <property type="entry name" value="Integral_membrane_TerC"/>
</dbReference>
<dbReference type="EMBL" id="LSZP01000059">
    <property type="protein sequence ID" value="KXU34353.1"/>
    <property type="molecule type" value="Genomic_DNA"/>
</dbReference>
<dbReference type="STRING" id="1548208.AXK12_07550"/>
<comment type="similarity">
    <text evidence="2">Belongs to the TerC family.</text>
</comment>
<dbReference type="NCBIfam" id="TIGR03718">
    <property type="entry name" value="R_switched_Alx"/>
    <property type="match status" value="1"/>
</dbReference>
<proteinExistence type="inferred from homology"/>
<comment type="subcellular location">
    <subcellularLocation>
        <location evidence="1">Membrane</location>
        <topology evidence="1">Multi-pass membrane protein</topology>
    </subcellularLocation>
</comment>
<feature type="transmembrane region" description="Helical" evidence="6">
    <location>
        <begin position="86"/>
        <end position="108"/>
    </location>
</feature>
<reference evidence="7 8" key="1">
    <citation type="submission" date="2016-02" db="EMBL/GenBank/DDBJ databases">
        <authorList>
            <person name="Wen L."/>
            <person name="He K."/>
            <person name="Yang H."/>
        </authorList>
    </citation>
    <scope>NUCLEOTIDE SEQUENCE [LARGE SCALE GENOMIC DNA]</scope>
    <source>
        <strain evidence="7 8">CV41</strain>
    </source>
</reference>
<feature type="transmembrane region" description="Helical" evidence="6">
    <location>
        <begin position="114"/>
        <end position="132"/>
    </location>
</feature>
<accession>A0A139SIJ3</accession>
<dbReference type="PANTHER" id="PTHR30238">
    <property type="entry name" value="MEMBRANE BOUND PREDICTED REDOX MODULATOR"/>
    <property type="match status" value="1"/>
</dbReference>
<feature type="transmembrane region" description="Helical" evidence="6">
    <location>
        <begin position="248"/>
        <end position="266"/>
    </location>
</feature>
<name>A0A139SIJ3_9BACT</name>
<dbReference type="InterPro" id="IPR022369">
    <property type="entry name" value="Integral_membrane_TerC_rswitch"/>
</dbReference>
<comment type="caution">
    <text evidence="7">The sequence shown here is derived from an EMBL/GenBank/DDBJ whole genome shotgun (WGS) entry which is preliminary data.</text>
</comment>
<feature type="transmembrane region" description="Helical" evidence="6">
    <location>
        <begin position="272"/>
        <end position="296"/>
    </location>
</feature>
<dbReference type="GO" id="GO:0016020">
    <property type="term" value="C:membrane"/>
    <property type="evidence" value="ECO:0007669"/>
    <property type="project" value="UniProtKB-SubCell"/>
</dbReference>
<feature type="transmembrane region" description="Helical" evidence="6">
    <location>
        <begin position="21"/>
        <end position="42"/>
    </location>
</feature>
<dbReference type="PANTHER" id="PTHR30238:SF0">
    <property type="entry name" value="THYLAKOID MEMBRANE PROTEIN TERC, CHLOROPLASTIC"/>
    <property type="match status" value="1"/>
</dbReference>
<evidence type="ECO:0000256" key="4">
    <source>
        <dbReference type="ARBA" id="ARBA00022989"/>
    </source>
</evidence>
<keyword evidence="5 6" id="KW-0472">Membrane</keyword>
<feature type="transmembrane region" description="Helical" evidence="6">
    <location>
        <begin position="54"/>
        <end position="74"/>
    </location>
</feature>
<evidence type="ECO:0000256" key="5">
    <source>
        <dbReference type="ARBA" id="ARBA00023136"/>
    </source>
</evidence>
<evidence type="ECO:0000313" key="8">
    <source>
        <dbReference type="Proteomes" id="UP000071392"/>
    </source>
</evidence>
<sequence>MLAIDLGVFQRKAHEVKMKEALGWCAVWVTLALAFNGLIWWWRGAAAAQEFLAAYLIELSLSIDNVFVFILVFTSFKVATRYQHRVLFWGIVGAVVMRAVFILVGVSIIARFHWVLYLFGAFLIYTGIKMALPSKAEADVNPEHSFTVKLFRRFFPISDKPHDGQFFIKEKRSEEAGGSRKLRRVATSLFVVLIVIETSDLVFALDSLPAVLAITRDGFIALTSNVFAILGLRSLYFALNGIMELFRYLKVGLALVLCFIGVKMLIEMADIHIGIGASLTVIASVLGTAIVASLLIPERKP</sequence>
<evidence type="ECO:0000256" key="2">
    <source>
        <dbReference type="ARBA" id="ARBA00007511"/>
    </source>
</evidence>
<dbReference type="Pfam" id="PF03741">
    <property type="entry name" value="TerC"/>
    <property type="match status" value="1"/>
</dbReference>
<evidence type="ECO:0000256" key="1">
    <source>
        <dbReference type="ARBA" id="ARBA00004141"/>
    </source>
</evidence>
<keyword evidence="3 6" id="KW-0812">Transmembrane</keyword>
<evidence type="ECO:0000256" key="3">
    <source>
        <dbReference type="ARBA" id="ARBA00022692"/>
    </source>
</evidence>
<keyword evidence="4 6" id="KW-1133">Transmembrane helix</keyword>
<feature type="transmembrane region" description="Helical" evidence="6">
    <location>
        <begin position="218"/>
        <end position="236"/>
    </location>
</feature>